<sequence>MASHITKAERDGLIHEHEDFVETFPSLRASVTAGSAVPASRDSILKHVSMVFEKVADIPHVKVKGGMLINNLGIDSLMMLEVISELSSQFATELLLEDMENLTDVDSLASHLLNDHGLGIRSNVSSDAPSTTYYDRTSIESASSLQSSVATLSSNCSLSPRTEQITKFLQEHLELKCTPNLTDNLVDLGLDLLLAIELASDIERLFFVAMDLHQLDALLLHGGGHIQFTRKDIHMKHIKILLDQGFLPISVDYRLCPEVNVKDRPITDACDALAWATSTLSCLELAQPDVQISAGKLVAVGWSSGGHLAMTLAHTAKSRGIQSPDAVLAFYCPSNFVDEWWERPIYPKHVVKSPGAKYDVLEGVYYKPIAGYIPSTPPTSPMTISDPRWRIVIHCNWKAQLLPVLINGFPKRTNPSSSSRDSESLPRPTNEAIRAISPFAQIVAGRYRTPTFIVHGNRGDLIPWPESEHNRGSARSRGSSRVCGSGGVGSRI</sequence>
<dbReference type="InterPro" id="IPR009081">
    <property type="entry name" value="PP-bd_ACP"/>
</dbReference>
<dbReference type="EMBL" id="JAVFKD010000004">
    <property type="protein sequence ID" value="KAK5995409.1"/>
    <property type="molecule type" value="Genomic_DNA"/>
</dbReference>
<reference evidence="3 4" key="1">
    <citation type="submission" date="2024-01" db="EMBL/GenBank/DDBJ databases">
        <title>Complete genome of Cladobotryum mycophilum ATHUM6906.</title>
        <authorList>
            <person name="Christinaki A.C."/>
            <person name="Myridakis A.I."/>
            <person name="Kouvelis V.N."/>
        </authorList>
    </citation>
    <scope>NUCLEOTIDE SEQUENCE [LARGE SCALE GENOMIC DNA]</scope>
    <source>
        <strain evidence="3 4">ATHUM6906</strain>
    </source>
</reference>
<dbReference type="Pfam" id="PF07859">
    <property type="entry name" value="Abhydrolase_3"/>
    <property type="match status" value="1"/>
</dbReference>
<feature type="region of interest" description="Disordered" evidence="1">
    <location>
        <begin position="463"/>
        <end position="492"/>
    </location>
</feature>
<dbReference type="SUPFAM" id="SSF47336">
    <property type="entry name" value="ACP-like"/>
    <property type="match status" value="1"/>
</dbReference>
<dbReference type="Pfam" id="PF00550">
    <property type="entry name" value="PP-binding"/>
    <property type="match status" value="2"/>
</dbReference>
<organism evidence="3 4">
    <name type="scientific">Cladobotryum mycophilum</name>
    <dbReference type="NCBI Taxonomy" id="491253"/>
    <lineage>
        <taxon>Eukaryota</taxon>
        <taxon>Fungi</taxon>
        <taxon>Dikarya</taxon>
        <taxon>Ascomycota</taxon>
        <taxon>Pezizomycotina</taxon>
        <taxon>Sordariomycetes</taxon>
        <taxon>Hypocreomycetidae</taxon>
        <taxon>Hypocreales</taxon>
        <taxon>Hypocreaceae</taxon>
        <taxon>Cladobotryum</taxon>
    </lineage>
</organism>
<name>A0ABR0STD4_9HYPO</name>
<dbReference type="Gene3D" id="3.40.50.1820">
    <property type="entry name" value="alpha/beta hydrolase"/>
    <property type="match status" value="1"/>
</dbReference>
<dbReference type="Proteomes" id="UP001338125">
    <property type="component" value="Unassembled WGS sequence"/>
</dbReference>
<evidence type="ECO:0000313" key="4">
    <source>
        <dbReference type="Proteomes" id="UP001338125"/>
    </source>
</evidence>
<dbReference type="Gene3D" id="1.10.1200.10">
    <property type="entry name" value="ACP-like"/>
    <property type="match status" value="1"/>
</dbReference>
<protein>
    <submittedName>
        <fullName evidence="3">5-methylorsellinic acid synthase</fullName>
    </submittedName>
</protein>
<evidence type="ECO:0000256" key="1">
    <source>
        <dbReference type="SAM" id="MobiDB-lite"/>
    </source>
</evidence>
<evidence type="ECO:0000259" key="2">
    <source>
        <dbReference type="PROSITE" id="PS50075"/>
    </source>
</evidence>
<feature type="compositionally biased region" description="Low complexity" evidence="1">
    <location>
        <begin position="473"/>
        <end position="483"/>
    </location>
</feature>
<dbReference type="PROSITE" id="PS50075">
    <property type="entry name" value="CARRIER"/>
    <property type="match status" value="1"/>
</dbReference>
<dbReference type="SUPFAM" id="SSF53474">
    <property type="entry name" value="alpha/beta-Hydrolases"/>
    <property type="match status" value="1"/>
</dbReference>
<gene>
    <name evidence="3" type="ORF">PT974_03813</name>
</gene>
<comment type="caution">
    <text evidence="3">The sequence shown here is derived from an EMBL/GenBank/DDBJ whole genome shotgun (WGS) entry which is preliminary data.</text>
</comment>
<dbReference type="InterPro" id="IPR029058">
    <property type="entry name" value="AB_hydrolase_fold"/>
</dbReference>
<feature type="domain" description="Carrier" evidence="2">
    <location>
        <begin position="39"/>
        <end position="116"/>
    </location>
</feature>
<dbReference type="InterPro" id="IPR036736">
    <property type="entry name" value="ACP-like_sf"/>
</dbReference>
<keyword evidence="4" id="KW-1185">Reference proteome</keyword>
<accession>A0ABR0STD4</accession>
<evidence type="ECO:0000313" key="3">
    <source>
        <dbReference type="EMBL" id="KAK5995409.1"/>
    </source>
</evidence>
<dbReference type="InterPro" id="IPR013094">
    <property type="entry name" value="AB_hydrolase_3"/>
</dbReference>
<proteinExistence type="predicted"/>